<dbReference type="Proteomes" id="UP000823641">
    <property type="component" value="Unassembled WGS sequence"/>
</dbReference>
<organism evidence="2 3">
    <name type="scientific">Candidatus Gallipaludibacter merdavium</name>
    <dbReference type="NCBI Taxonomy" id="2840839"/>
    <lineage>
        <taxon>Bacteria</taxon>
        <taxon>Pseudomonadati</taxon>
        <taxon>Bacteroidota</taxon>
        <taxon>Bacteroidia</taxon>
        <taxon>Bacteroidales</taxon>
        <taxon>Candidatus Gallipaludibacter</taxon>
    </lineage>
</organism>
<protein>
    <submittedName>
        <fullName evidence="2">Uncharacterized protein</fullName>
    </submittedName>
</protein>
<name>A0A9D9HSX6_9BACT</name>
<reference evidence="2" key="2">
    <citation type="journal article" date="2021" name="PeerJ">
        <title>Extensive microbial diversity within the chicken gut microbiome revealed by metagenomics and culture.</title>
        <authorList>
            <person name="Gilroy R."/>
            <person name="Ravi A."/>
            <person name="Getino M."/>
            <person name="Pursley I."/>
            <person name="Horton D.L."/>
            <person name="Alikhan N.F."/>
            <person name="Baker D."/>
            <person name="Gharbi K."/>
            <person name="Hall N."/>
            <person name="Watson M."/>
            <person name="Adriaenssens E.M."/>
            <person name="Foster-Nyarko E."/>
            <person name="Jarju S."/>
            <person name="Secka A."/>
            <person name="Antonio M."/>
            <person name="Oren A."/>
            <person name="Chaudhuri R.R."/>
            <person name="La Ragione R."/>
            <person name="Hildebrand F."/>
            <person name="Pallen M.J."/>
        </authorList>
    </citation>
    <scope>NUCLEOTIDE SEQUENCE</scope>
    <source>
        <strain evidence="2">G3-3990</strain>
    </source>
</reference>
<dbReference type="AlphaFoldDB" id="A0A9D9HSX6"/>
<feature type="signal peptide" evidence="1">
    <location>
        <begin position="1"/>
        <end position="24"/>
    </location>
</feature>
<accession>A0A9D9HSX6</accession>
<comment type="caution">
    <text evidence="2">The sequence shown here is derived from an EMBL/GenBank/DDBJ whole genome shotgun (WGS) entry which is preliminary data.</text>
</comment>
<evidence type="ECO:0000313" key="2">
    <source>
        <dbReference type="EMBL" id="MBO8459591.1"/>
    </source>
</evidence>
<evidence type="ECO:0000313" key="3">
    <source>
        <dbReference type="Proteomes" id="UP000823641"/>
    </source>
</evidence>
<reference evidence="2" key="1">
    <citation type="submission" date="2020-10" db="EMBL/GenBank/DDBJ databases">
        <authorList>
            <person name="Gilroy R."/>
        </authorList>
    </citation>
    <scope>NUCLEOTIDE SEQUENCE</scope>
    <source>
        <strain evidence="2">G3-3990</strain>
    </source>
</reference>
<feature type="chain" id="PRO_5039578680" evidence="1">
    <location>
        <begin position="25"/>
        <end position="164"/>
    </location>
</feature>
<proteinExistence type="predicted"/>
<dbReference type="EMBL" id="JADIMG010000046">
    <property type="protein sequence ID" value="MBO8459591.1"/>
    <property type="molecule type" value="Genomic_DNA"/>
</dbReference>
<gene>
    <name evidence="2" type="ORF">IAA73_04565</name>
</gene>
<evidence type="ECO:0000256" key="1">
    <source>
        <dbReference type="SAM" id="SignalP"/>
    </source>
</evidence>
<sequence>MQKIVKSALSFVVFALAFVGSAMGQTQFEQSQARIIEPKQDVFIKPLVAEIVIMNNQVRQDYGPYEFEIQSVETLTFELLENIKTRALYRAMKEANADIIVAATFNARSDEKGKRVMIELSGFPGKYVNFRTASKQDNDYEWITTVYPYTDRINTTGKTKALGN</sequence>
<keyword evidence="1" id="KW-0732">Signal</keyword>